<organism evidence="2 3">
    <name type="scientific">Candidatus Desulfatibia vada</name>
    <dbReference type="NCBI Taxonomy" id="2841696"/>
    <lineage>
        <taxon>Bacteria</taxon>
        <taxon>Pseudomonadati</taxon>
        <taxon>Thermodesulfobacteriota</taxon>
        <taxon>Desulfobacteria</taxon>
        <taxon>Desulfobacterales</taxon>
        <taxon>Desulfobacterales incertae sedis</taxon>
        <taxon>Candidatus Desulfatibia</taxon>
    </lineage>
</organism>
<dbReference type="AlphaFoldDB" id="A0A8J6TW80"/>
<protein>
    <submittedName>
        <fullName evidence="2">Uncharacterized protein</fullName>
    </submittedName>
</protein>
<evidence type="ECO:0000313" key="2">
    <source>
        <dbReference type="EMBL" id="MBC8434017.1"/>
    </source>
</evidence>
<comment type="caution">
    <text evidence="2">The sequence shown here is derived from an EMBL/GenBank/DDBJ whole genome shotgun (WGS) entry which is preliminary data.</text>
</comment>
<gene>
    <name evidence="2" type="ORF">H8D96_19070</name>
</gene>
<accession>A0A8J6TW80</accession>
<dbReference type="Gene3D" id="3.30.450.20">
    <property type="entry name" value="PAS domain"/>
    <property type="match status" value="1"/>
</dbReference>
<feature type="coiled-coil region" evidence="1">
    <location>
        <begin position="7"/>
        <end position="59"/>
    </location>
</feature>
<dbReference type="EMBL" id="JACNIG010000370">
    <property type="protein sequence ID" value="MBC8434017.1"/>
    <property type="molecule type" value="Genomic_DNA"/>
</dbReference>
<evidence type="ECO:0000313" key="3">
    <source>
        <dbReference type="Proteomes" id="UP000605201"/>
    </source>
</evidence>
<evidence type="ECO:0000256" key="1">
    <source>
        <dbReference type="SAM" id="Coils"/>
    </source>
</evidence>
<keyword evidence="1" id="KW-0175">Coiled coil</keyword>
<sequence>MVPKPTYKELQQRVRELEQEALEYKCAFARDISERKKAEQALQQAKDELESRISLQTRELESKTWQVYKRNS</sequence>
<name>A0A8J6TW80_9BACT</name>
<proteinExistence type="predicted"/>
<reference evidence="2 3" key="1">
    <citation type="submission" date="2020-08" db="EMBL/GenBank/DDBJ databases">
        <title>Bridging the membrane lipid divide: bacteria of the FCB group superphylum have the potential to synthesize archaeal ether lipids.</title>
        <authorList>
            <person name="Villanueva L."/>
            <person name="Von Meijenfeldt F.A.B."/>
            <person name="Westbye A.B."/>
            <person name="Yadav S."/>
            <person name="Hopmans E.C."/>
            <person name="Dutilh B.E."/>
            <person name="Sinninghe Damste J.S."/>
        </authorList>
    </citation>
    <scope>NUCLEOTIDE SEQUENCE [LARGE SCALE GENOMIC DNA]</scope>
    <source>
        <strain evidence="2">NIOZ-UU17</strain>
    </source>
</reference>
<dbReference type="Proteomes" id="UP000605201">
    <property type="component" value="Unassembled WGS sequence"/>
</dbReference>